<evidence type="ECO:0000256" key="2">
    <source>
        <dbReference type="ARBA" id="ARBA00012925"/>
    </source>
</evidence>
<evidence type="ECO:0000256" key="9">
    <source>
        <dbReference type="SAM" id="SignalP"/>
    </source>
</evidence>
<comment type="cofactor">
    <cofactor evidence="7">
        <name>Zn(2+)</name>
        <dbReference type="ChEBI" id="CHEBI:29105"/>
    </cofactor>
    <text evidence="7">Binds 1 zinc ion per subunit.</text>
</comment>
<organism evidence="10 11">
    <name type="scientific">Crepidotus variabilis</name>
    <dbReference type="NCBI Taxonomy" id="179855"/>
    <lineage>
        <taxon>Eukaryota</taxon>
        <taxon>Fungi</taxon>
        <taxon>Dikarya</taxon>
        <taxon>Basidiomycota</taxon>
        <taxon>Agaricomycotina</taxon>
        <taxon>Agaricomycetes</taxon>
        <taxon>Agaricomycetidae</taxon>
        <taxon>Agaricales</taxon>
        <taxon>Agaricineae</taxon>
        <taxon>Crepidotaceae</taxon>
        <taxon>Crepidotus</taxon>
    </lineage>
</organism>
<protein>
    <recommendedName>
        <fullName evidence="2 8">Carbonic anhydrase</fullName>
        <ecNumber evidence="2 8">4.2.1.1</ecNumber>
    </recommendedName>
    <alternativeName>
        <fullName evidence="8">Carbonate dehydratase</fullName>
    </alternativeName>
</protein>
<keyword evidence="5 8" id="KW-0456">Lyase</keyword>
<dbReference type="InterPro" id="IPR015892">
    <property type="entry name" value="Carbonic_anhydrase_CS"/>
</dbReference>
<comment type="catalytic activity">
    <reaction evidence="6 8">
        <text>hydrogencarbonate + H(+) = CO2 + H2O</text>
        <dbReference type="Rhea" id="RHEA:10748"/>
        <dbReference type="ChEBI" id="CHEBI:15377"/>
        <dbReference type="ChEBI" id="CHEBI:15378"/>
        <dbReference type="ChEBI" id="CHEBI:16526"/>
        <dbReference type="ChEBI" id="CHEBI:17544"/>
        <dbReference type="EC" id="4.2.1.1"/>
    </reaction>
</comment>
<proteinExistence type="inferred from homology"/>
<feature type="chain" id="PRO_5040121931" description="Carbonic anhydrase" evidence="9">
    <location>
        <begin position="28"/>
        <end position="253"/>
    </location>
</feature>
<keyword evidence="11" id="KW-1185">Reference proteome</keyword>
<dbReference type="SMART" id="SM00947">
    <property type="entry name" value="Pro_CA"/>
    <property type="match status" value="1"/>
</dbReference>
<dbReference type="AlphaFoldDB" id="A0A9P6EID4"/>
<evidence type="ECO:0000256" key="8">
    <source>
        <dbReference type="RuleBase" id="RU003956"/>
    </source>
</evidence>
<evidence type="ECO:0000313" key="11">
    <source>
        <dbReference type="Proteomes" id="UP000807306"/>
    </source>
</evidence>
<evidence type="ECO:0000256" key="6">
    <source>
        <dbReference type="ARBA" id="ARBA00048348"/>
    </source>
</evidence>
<dbReference type="GO" id="GO:0015976">
    <property type="term" value="P:carbon utilization"/>
    <property type="evidence" value="ECO:0007669"/>
    <property type="project" value="InterPro"/>
</dbReference>
<dbReference type="Pfam" id="PF00484">
    <property type="entry name" value="Pro_CA"/>
    <property type="match status" value="1"/>
</dbReference>
<dbReference type="InterPro" id="IPR001765">
    <property type="entry name" value="Carbonic_anhydrase"/>
</dbReference>
<dbReference type="GO" id="GO:0008270">
    <property type="term" value="F:zinc ion binding"/>
    <property type="evidence" value="ECO:0007669"/>
    <property type="project" value="UniProtKB-UniRule"/>
</dbReference>
<evidence type="ECO:0000256" key="1">
    <source>
        <dbReference type="ARBA" id="ARBA00006217"/>
    </source>
</evidence>
<dbReference type="GO" id="GO:0034599">
    <property type="term" value="P:cellular response to oxidative stress"/>
    <property type="evidence" value="ECO:0007669"/>
    <property type="project" value="TreeGrafter"/>
</dbReference>
<dbReference type="GO" id="GO:0071244">
    <property type="term" value="P:cellular response to carbon dioxide"/>
    <property type="evidence" value="ECO:0007669"/>
    <property type="project" value="TreeGrafter"/>
</dbReference>
<dbReference type="PANTHER" id="PTHR11002">
    <property type="entry name" value="CARBONIC ANHYDRASE"/>
    <property type="match status" value="1"/>
</dbReference>
<evidence type="ECO:0000256" key="3">
    <source>
        <dbReference type="ARBA" id="ARBA00022723"/>
    </source>
</evidence>
<dbReference type="CDD" id="cd00883">
    <property type="entry name" value="beta_CA_cladeA"/>
    <property type="match status" value="1"/>
</dbReference>
<feature type="signal peptide" evidence="9">
    <location>
        <begin position="1"/>
        <end position="27"/>
    </location>
</feature>
<keyword evidence="4 7" id="KW-0862">Zinc</keyword>
<dbReference type="PROSITE" id="PS00705">
    <property type="entry name" value="PROK_CO2_ANHYDRASE_2"/>
    <property type="match status" value="1"/>
</dbReference>
<dbReference type="PANTHER" id="PTHR11002:SF76">
    <property type="entry name" value="CARBONIC ANHYDRASE"/>
    <property type="match status" value="1"/>
</dbReference>
<dbReference type="Gene3D" id="3.40.1050.10">
    <property type="entry name" value="Carbonic anhydrase"/>
    <property type="match status" value="1"/>
</dbReference>
<keyword evidence="9" id="KW-0732">Signal</keyword>
<gene>
    <name evidence="10" type="ORF">CPB83DRAFT_851216</name>
</gene>
<feature type="binding site" evidence="7">
    <location>
        <position position="78"/>
    </location>
    <ligand>
        <name>Zn(2+)</name>
        <dbReference type="ChEBI" id="CHEBI:29105"/>
    </ligand>
</feature>
<dbReference type="InterPro" id="IPR036874">
    <property type="entry name" value="Carbonic_anhydrase_sf"/>
</dbReference>
<name>A0A9P6EID4_9AGAR</name>
<reference evidence="10" key="1">
    <citation type="submission" date="2020-11" db="EMBL/GenBank/DDBJ databases">
        <authorList>
            <consortium name="DOE Joint Genome Institute"/>
            <person name="Ahrendt S."/>
            <person name="Riley R."/>
            <person name="Andreopoulos W."/>
            <person name="Labutti K."/>
            <person name="Pangilinan J."/>
            <person name="Ruiz-Duenas F.J."/>
            <person name="Barrasa J.M."/>
            <person name="Sanchez-Garcia M."/>
            <person name="Camarero S."/>
            <person name="Miyauchi S."/>
            <person name="Serrano A."/>
            <person name="Linde D."/>
            <person name="Babiker R."/>
            <person name="Drula E."/>
            <person name="Ayuso-Fernandez I."/>
            <person name="Pacheco R."/>
            <person name="Padilla G."/>
            <person name="Ferreira P."/>
            <person name="Barriuso J."/>
            <person name="Kellner H."/>
            <person name="Castanera R."/>
            <person name="Alfaro M."/>
            <person name="Ramirez L."/>
            <person name="Pisabarro A.G."/>
            <person name="Kuo A."/>
            <person name="Tritt A."/>
            <person name="Lipzen A."/>
            <person name="He G."/>
            <person name="Yan M."/>
            <person name="Ng V."/>
            <person name="Cullen D."/>
            <person name="Martin F."/>
            <person name="Rosso M.-N."/>
            <person name="Henrissat B."/>
            <person name="Hibbett D."/>
            <person name="Martinez A.T."/>
            <person name="Grigoriev I.V."/>
        </authorList>
    </citation>
    <scope>NUCLEOTIDE SEQUENCE</scope>
    <source>
        <strain evidence="10">CBS 506.95</strain>
    </source>
</reference>
<dbReference type="OrthoDB" id="10248475at2759"/>
<evidence type="ECO:0000256" key="4">
    <source>
        <dbReference type="ARBA" id="ARBA00022833"/>
    </source>
</evidence>
<evidence type="ECO:0000256" key="5">
    <source>
        <dbReference type="ARBA" id="ARBA00023239"/>
    </source>
</evidence>
<comment type="function">
    <text evidence="8">Reversible hydration of carbon dioxide.</text>
</comment>
<feature type="binding site" evidence="7">
    <location>
        <position position="137"/>
    </location>
    <ligand>
        <name>Zn(2+)</name>
        <dbReference type="ChEBI" id="CHEBI:29105"/>
    </ligand>
</feature>
<dbReference type="GO" id="GO:0004089">
    <property type="term" value="F:carbonate dehydratase activity"/>
    <property type="evidence" value="ECO:0007669"/>
    <property type="project" value="UniProtKB-UniRule"/>
</dbReference>
<evidence type="ECO:0000313" key="10">
    <source>
        <dbReference type="EMBL" id="KAF9530231.1"/>
    </source>
</evidence>
<evidence type="ECO:0000256" key="7">
    <source>
        <dbReference type="PIRSR" id="PIRSR601765-1"/>
    </source>
</evidence>
<dbReference type="EC" id="4.2.1.1" evidence="2 8"/>
<feature type="binding site" evidence="7">
    <location>
        <position position="134"/>
    </location>
    <ligand>
        <name>Zn(2+)</name>
        <dbReference type="ChEBI" id="CHEBI:29105"/>
    </ligand>
</feature>
<dbReference type="Proteomes" id="UP000807306">
    <property type="component" value="Unassembled WGS sequence"/>
</dbReference>
<feature type="binding site" evidence="7">
    <location>
        <position position="80"/>
    </location>
    <ligand>
        <name>Zn(2+)</name>
        <dbReference type="ChEBI" id="CHEBI:29105"/>
    </ligand>
</feature>
<dbReference type="EMBL" id="MU157841">
    <property type="protein sequence ID" value="KAF9530231.1"/>
    <property type="molecule type" value="Genomic_DNA"/>
</dbReference>
<keyword evidence="3 7" id="KW-0479">Metal-binding</keyword>
<dbReference type="SUPFAM" id="SSF53056">
    <property type="entry name" value="beta-carbonic anhydrase, cab"/>
    <property type="match status" value="1"/>
</dbReference>
<accession>A0A9P6EID4</accession>
<comment type="caution">
    <text evidence="10">The sequence shown here is derived from an EMBL/GenBank/DDBJ whole genome shotgun (WGS) entry which is preliminary data.</text>
</comment>
<comment type="similarity">
    <text evidence="1 8">Belongs to the beta-class carbonic anhydrase family.</text>
</comment>
<sequence>MFFRNSLSLFPIILLATALTSIVNVEGHRLSARQNKVDASERLLQGNAQWAASTKKDNTTFFQTSAKGQDPKVLWYGCADSREPESVITNSIPGDIFVHRNIANQVPPEDANSVSVLEYAIKHLKVEHVIIAGHTNCGGANASLSAALAGSSASQTLSDEPSAGALNKWLEPLTEFALSQKSQLSAKSNSDALTVLVEENVKKQVENVSNSEAIQAAWQAETNGTGRAVRVHGWVYDLSTGLIRDLNVTRGPN</sequence>